<organism evidence="1 2">
    <name type="scientific">Cetraspora pellucida</name>
    <dbReference type="NCBI Taxonomy" id="1433469"/>
    <lineage>
        <taxon>Eukaryota</taxon>
        <taxon>Fungi</taxon>
        <taxon>Fungi incertae sedis</taxon>
        <taxon>Mucoromycota</taxon>
        <taxon>Glomeromycotina</taxon>
        <taxon>Glomeromycetes</taxon>
        <taxon>Diversisporales</taxon>
        <taxon>Gigasporaceae</taxon>
        <taxon>Cetraspora</taxon>
    </lineage>
</organism>
<gene>
    <name evidence="1" type="ORF">SPELUC_LOCUS12294</name>
</gene>
<feature type="non-terminal residue" evidence="1">
    <location>
        <position position="52"/>
    </location>
</feature>
<dbReference type="EMBL" id="CAJVPW010028618">
    <property type="protein sequence ID" value="CAG8718831.1"/>
    <property type="molecule type" value="Genomic_DNA"/>
</dbReference>
<proteinExistence type="predicted"/>
<name>A0ACA9PQA6_9GLOM</name>
<sequence length="52" mass="6158">NNIWNFGLDLVDKESQKIWKEFTGTSWVLNANDKSDFTVICPWRNIFNKINP</sequence>
<reference evidence="1" key="1">
    <citation type="submission" date="2021-06" db="EMBL/GenBank/DDBJ databases">
        <authorList>
            <person name="Kallberg Y."/>
            <person name="Tangrot J."/>
            <person name="Rosling A."/>
        </authorList>
    </citation>
    <scope>NUCLEOTIDE SEQUENCE</scope>
    <source>
        <strain evidence="1">28 12/20/2015</strain>
    </source>
</reference>
<evidence type="ECO:0000313" key="2">
    <source>
        <dbReference type="Proteomes" id="UP000789366"/>
    </source>
</evidence>
<feature type="non-terminal residue" evidence="1">
    <location>
        <position position="1"/>
    </location>
</feature>
<evidence type="ECO:0000313" key="1">
    <source>
        <dbReference type="EMBL" id="CAG8718831.1"/>
    </source>
</evidence>
<protein>
    <submittedName>
        <fullName evidence="1">2834_t:CDS:1</fullName>
    </submittedName>
</protein>
<dbReference type="Proteomes" id="UP000789366">
    <property type="component" value="Unassembled WGS sequence"/>
</dbReference>
<accession>A0ACA9PQA6</accession>
<comment type="caution">
    <text evidence="1">The sequence shown here is derived from an EMBL/GenBank/DDBJ whole genome shotgun (WGS) entry which is preliminary data.</text>
</comment>
<keyword evidence="2" id="KW-1185">Reference proteome</keyword>